<name>A0ABT7TBC4_9MICO</name>
<dbReference type="Pfam" id="PF02464">
    <property type="entry name" value="CinA"/>
    <property type="match status" value="1"/>
</dbReference>
<protein>
    <submittedName>
        <fullName evidence="3">CinA family protein</fullName>
    </submittedName>
</protein>
<keyword evidence="4" id="KW-1185">Reference proteome</keyword>
<evidence type="ECO:0000259" key="2">
    <source>
        <dbReference type="Pfam" id="PF02464"/>
    </source>
</evidence>
<feature type="region of interest" description="Disordered" evidence="1">
    <location>
        <begin position="1"/>
        <end position="20"/>
    </location>
</feature>
<gene>
    <name evidence="3" type="ORF">QUG98_00300</name>
</gene>
<feature type="compositionally biased region" description="Polar residues" evidence="1">
    <location>
        <begin position="1"/>
        <end position="11"/>
    </location>
</feature>
<evidence type="ECO:0000313" key="4">
    <source>
        <dbReference type="Proteomes" id="UP001235720"/>
    </source>
</evidence>
<sequence>MEAQPQRSVTPTGPDPVRSSSVEVLAERVVRTLTARGETVAVAESLTGGLVVSTLVGVPGASAVVHGGVVAYATPVKASVLGVDADLLAANGAVDPEVARQMAAGVRTALAVDGRSATWGISTTGVAGPDPQDGKPVGTVFVGVASAERSVATQLHLEGDRAAIRWATVSELLARMTIEIDGGE</sequence>
<dbReference type="InterPro" id="IPR008136">
    <property type="entry name" value="CinA_C"/>
</dbReference>
<evidence type="ECO:0000256" key="1">
    <source>
        <dbReference type="SAM" id="MobiDB-lite"/>
    </source>
</evidence>
<dbReference type="EMBL" id="JAUCMM010000001">
    <property type="protein sequence ID" value="MDM7886882.1"/>
    <property type="molecule type" value="Genomic_DNA"/>
</dbReference>
<organism evidence="3 4">
    <name type="scientific">Curtobacterium subtropicum</name>
    <dbReference type="NCBI Taxonomy" id="3055138"/>
    <lineage>
        <taxon>Bacteria</taxon>
        <taxon>Bacillati</taxon>
        <taxon>Actinomycetota</taxon>
        <taxon>Actinomycetes</taxon>
        <taxon>Micrococcales</taxon>
        <taxon>Microbacteriaceae</taxon>
        <taxon>Curtobacterium</taxon>
    </lineage>
</organism>
<dbReference type="InterPro" id="IPR036653">
    <property type="entry name" value="CinA-like_C"/>
</dbReference>
<dbReference type="SUPFAM" id="SSF142433">
    <property type="entry name" value="CinA-like"/>
    <property type="match status" value="1"/>
</dbReference>
<evidence type="ECO:0000313" key="3">
    <source>
        <dbReference type="EMBL" id="MDM7886882.1"/>
    </source>
</evidence>
<proteinExistence type="predicted"/>
<feature type="domain" description="CinA C-terminal" evidence="2">
    <location>
        <begin position="24"/>
        <end position="174"/>
    </location>
</feature>
<accession>A0ABT7TBC4</accession>
<dbReference type="RefSeq" id="WP_289468678.1">
    <property type="nucleotide sequence ID" value="NZ_JAUCMM010000001.1"/>
</dbReference>
<dbReference type="Proteomes" id="UP001235720">
    <property type="component" value="Unassembled WGS sequence"/>
</dbReference>
<dbReference type="Gene3D" id="3.90.950.20">
    <property type="entry name" value="CinA-like"/>
    <property type="match status" value="1"/>
</dbReference>
<dbReference type="NCBIfam" id="TIGR00199">
    <property type="entry name" value="PncC_domain"/>
    <property type="match status" value="1"/>
</dbReference>
<reference evidence="3 4" key="1">
    <citation type="submission" date="2023-06" db="EMBL/GenBank/DDBJ databases">
        <authorList>
            <person name="Feng G."/>
            <person name="Li J."/>
            <person name="Zhu H."/>
        </authorList>
    </citation>
    <scope>NUCLEOTIDE SEQUENCE [LARGE SCALE GENOMIC DNA]</scope>
    <source>
        <strain evidence="3 4">RHCJP20</strain>
    </source>
</reference>
<comment type="caution">
    <text evidence="3">The sequence shown here is derived from an EMBL/GenBank/DDBJ whole genome shotgun (WGS) entry which is preliminary data.</text>
</comment>